<evidence type="ECO:0000256" key="1">
    <source>
        <dbReference type="SAM" id="SignalP"/>
    </source>
</evidence>
<feature type="signal peptide" evidence="1">
    <location>
        <begin position="1"/>
        <end position="22"/>
    </location>
</feature>
<dbReference type="PROSITE" id="PS00906">
    <property type="entry name" value="UROD_1"/>
    <property type="match status" value="1"/>
</dbReference>
<dbReference type="InterPro" id="IPR000257">
    <property type="entry name" value="Uroporphyrinogen_deCOase"/>
</dbReference>
<proteinExistence type="predicted"/>
<name>A0A4C1XDS9_EUMVA</name>
<evidence type="ECO:0000313" key="4">
    <source>
        <dbReference type="Proteomes" id="UP000299102"/>
    </source>
</evidence>
<protein>
    <recommendedName>
        <fullName evidence="2">Uroporphyrinogen decarboxylase (URO-D) domain-containing protein</fullName>
    </recommendedName>
</protein>
<feature type="domain" description="Uroporphyrinogen decarboxylase (URO-D)" evidence="2">
    <location>
        <begin position="44"/>
        <end position="53"/>
    </location>
</feature>
<keyword evidence="1" id="KW-0732">Signal</keyword>
<reference evidence="3 4" key="1">
    <citation type="journal article" date="2019" name="Commun. Biol.">
        <title>The bagworm genome reveals a unique fibroin gene that provides high tensile strength.</title>
        <authorList>
            <person name="Kono N."/>
            <person name="Nakamura H."/>
            <person name="Ohtoshi R."/>
            <person name="Tomita M."/>
            <person name="Numata K."/>
            <person name="Arakawa K."/>
        </authorList>
    </citation>
    <scope>NUCLEOTIDE SEQUENCE [LARGE SCALE GENOMIC DNA]</scope>
</reference>
<feature type="chain" id="PRO_5020030248" description="Uroporphyrinogen decarboxylase (URO-D) domain-containing protein" evidence="1">
    <location>
        <begin position="23"/>
        <end position="91"/>
    </location>
</feature>
<dbReference type="AlphaFoldDB" id="A0A4C1XDS9"/>
<dbReference type="EMBL" id="BGZK01000818">
    <property type="protein sequence ID" value="GBP61588.1"/>
    <property type="molecule type" value="Genomic_DNA"/>
</dbReference>
<keyword evidence="4" id="KW-1185">Reference proteome</keyword>
<evidence type="ECO:0000313" key="3">
    <source>
        <dbReference type="EMBL" id="GBP61588.1"/>
    </source>
</evidence>
<sequence length="91" mass="9839">MSGPRSAAVVCSAALIVLSCDGGAIIGNVSHSSRVNVVVSSRRPIWMLRRSGRVVVDCVGVFKLRPTYLPCALGLYEYNLPEIFITLKFAL</sequence>
<dbReference type="PROSITE" id="PS51257">
    <property type="entry name" value="PROKAR_LIPOPROTEIN"/>
    <property type="match status" value="1"/>
</dbReference>
<accession>A0A4C1XDS9</accession>
<dbReference type="Proteomes" id="UP000299102">
    <property type="component" value="Unassembled WGS sequence"/>
</dbReference>
<dbReference type="GO" id="GO:0006779">
    <property type="term" value="P:porphyrin-containing compound biosynthetic process"/>
    <property type="evidence" value="ECO:0007669"/>
    <property type="project" value="InterPro"/>
</dbReference>
<comment type="caution">
    <text evidence="3">The sequence shown here is derived from an EMBL/GenBank/DDBJ whole genome shotgun (WGS) entry which is preliminary data.</text>
</comment>
<gene>
    <name evidence="3" type="ORF">EVAR_27475_1</name>
</gene>
<dbReference type="GO" id="GO:0004853">
    <property type="term" value="F:uroporphyrinogen decarboxylase activity"/>
    <property type="evidence" value="ECO:0007669"/>
    <property type="project" value="InterPro"/>
</dbReference>
<evidence type="ECO:0000259" key="2">
    <source>
        <dbReference type="PROSITE" id="PS00906"/>
    </source>
</evidence>
<organism evidence="3 4">
    <name type="scientific">Eumeta variegata</name>
    <name type="common">Bagworm moth</name>
    <name type="synonym">Eumeta japonica</name>
    <dbReference type="NCBI Taxonomy" id="151549"/>
    <lineage>
        <taxon>Eukaryota</taxon>
        <taxon>Metazoa</taxon>
        <taxon>Ecdysozoa</taxon>
        <taxon>Arthropoda</taxon>
        <taxon>Hexapoda</taxon>
        <taxon>Insecta</taxon>
        <taxon>Pterygota</taxon>
        <taxon>Neoptera</taxon>
        <taxon>Endopterygota</taxon>
        <taxon>Lepidoptera</taxon>
        <taxon>Glossata</taxon>
        <taxon>Ditrysia</taxon>
        <taxon>Tineoidea</taxon>
        <taxon>Psychidae</taxon>
        <taxon>Oiketicinae</taxon>
        <taxon>Eumeta</taxon>
    </lineage>
</organism>